<evidence type="ECO:0000313" key="2">
    <source>
        <dbReference type="Proteomes" id="UP001157502"/>
    </source>
</evidence>
<gene>
    <name evidence="1" type="ORF">DPEC_G00177260</name>
</gene>
<keyword evidence="2" id="KW-1185">Reference proteome</keyword>
<accession>A0ACC2GEU5</accession>
<protein>
    <submittedName>
        <fullName evidence="1">Uncharacterized protein</fullName>
    </submittedName>
</protein>
<sequence length="205" mass="22812">MATGPASPLIGWLDGITRCCLPVRSAEWVLLFKASPHVEFMASYYLAGLFCILVEPSSVRGKNSIWIIYVPLQEGRGHNLTNVWGELVSQGDATEKLAHQVPAQTASAYCGLEEASGDPHAEEKDEAHKSSKGHVSVPVIECHISLEALAKRISPPELNMEDEDMEELRFQSLSKQRTKTQSKQKRGSTFFVKTKDRQHRSRPPD</sequence>
<name>A0ACC2GEU5_DALPE</name>
<dbReference type="Proteomes" id="UP001157502">
    <property type="component" value="Chromosome 14"/>
</dbReference>
<reference evidence="1" key="1">
    <citation type="submission" date="2021-05" db="EMBL/GenBank/DDBJ databases">
        <authorList>
            <person name="Pan Q."/>
            <person name="Jouanno E."/>
            <person name="Zahm M."/>
            <person name="Klopp C."/>
            <person name="Cabau C."/>
            <person name="Louis A."/>
            <person name="Berthelot C."/>
            <person name="Parey E."/>
            <person name="Roest Crollius H."/>
            <person name="Montfort J."/>
            <person name="Robinson-Rechavi M."/>
            <person name="Bouchez O."/>
            <person name="Lampietro C."/>
            <person name="Lopez Roques C."/>
            <person name="Donnadieu C."/>
            <person name="Postlethwait J."/>
            <person name="Bobe J."/>
            <person name="Dillon D."/>
            <person name="Chandos A."/>
            <person name="von Hippel F."/>
            <person name="Guiguen Y."/>
        </authorList>
    </citation>
    <scope>NUCLEOTIDE SEQUENCE</scope>
    <source>
        <strain evidence="1">YG-Jan2019</strain>
    </source>
</reference>
<proteinExistence type="predicted"/>
<comment type="caution">
    <text evidence="1">The sequence shown here is derived from an EMBL/GenBank/DDBJ whole genome shotgun (WGS) entry which is preliminary data.</text>
</comment>
<organism evidence="1 2">
    <name type="scientific">Dallia pectoralis</name>
    <name type="common">Alaska blackfish</name>
    <dbReference type="NCBI Taxonomy" id="75939"/>
    <lineage>
        <taxon>Eukaryota</taxon>
        <taxon>Metazoa</taxon>
        <taxon>Chordata</taxon>
        <taxon>Craniata</taxon>
        <taxon>Vertebrata</taxon>
        <taxon>Euteleostomi</taxon>
        <taxon>Actinopterygii</taxon>
        <taxon>Neopterygii</taxon>
        <taxon>Teleostei</taxon>
        <taxon>Protacanthopterygii</taxon>
        <taxon>Esociformes</taxon>
        <taxon>Umbridae</taxon>
        <taxon>Dallia</taxon>
    </lineage>
</organism>
<dbReference type="EMBL" id="CM055741">
    <property type="protein sequence ID" value="KAJ8002191.1"/>
    <property type="molecule type" value="Genomic_DNA"/>
</dbReference>
<evidence type="ECO:0000313" key="1">
    <source>
        <dbReference type="EMBL" id="KAJ8002191.1"/>
    </source>
</evidence>